<keyword evidence="4" id="KW-0325">Glycoprotein</keyword>
<evidence type="ECO:0000256" key="3">
    <source>
        <dbReference type="ARBA" id="ARBA00023136"/>
    </source>
</evidence>
<evidence type="ECO:0000256" key="4">
    <source>
        <dbReference type="ARBA" id="ARBA00023180"/>
    </source>
</evidence>
<evidence type="ECO:0000313" key="7">
    <source>
        <dbReference type="EMBL" id="CAB3982892.1"/>
    </source>
</evidence>
<dbReference type="SMART" id="SM00765">
    <property type="entry name" value="MANEC"/>
    <property type="match status" value="3"/>
</dbReference>
<feature type="region of interest" description="Disordered" evidence="5">
    <location>
        <begin position="484"/>
        <end position="532"/>
    </location>
</feature>
<name>A0A7D9DD91_PARCT</name>
<dbReference type="Pfam" id="PF23597">
    <property type="entry name" value="KIAA0319_N"/>
    <property type="match status" value="7"/>
</dbReference>
<feature type="compositionally biased region" description="Basic and acidic residues" evidence="5">
    <location>
        <begin position="591"/>
        <end position="600"/>
    </location>
</feature>
<reference evidence="7" key="1">
    <citation type="submission" date="2020-04" db="EMBL/GenBank/DDBJ databases">
        <authorList>
            <person name="Alioto T."/>
            <person name="Alioto T."/>
            <person name="Gomez Garrido J."/>
        </authorList>
    </citation>
    <scope>NUCLEOTIDE SEQUENCE</scope>
    <source>
        <strain evidence="7">A484AB</strain>
    </source>
</reference>
<dbReference type="InterPro" id="IPR029865">
    <property type="entry name" value="KIAA0319-like"/>
</dbReference>
<proteinExistence type="predicted"/>
<protein>
    <submittedName>
        <fullName evidence="7">Uncharacterized protein</fullName>
    </submittedName>
</protein>
<dbReference type="PANTHER" id="PTHR46182:SF2">
    <property type="entry name" value="FI19480P1"/>
    <property type="match status" value="1"/>
</dbReference>
<evidence type="ECO:0000313" key="8">
    <source>
        <dbReference type="Proteomes" id="UP001152795"/>
    </source>
</evidence>
<comment type="caution">
    <text evidence="7">The sequence shown here is derived from an EMBL/GenBank/DDBJ whole genome shotgun (WGS) entry which is preliminary data.</text>
</comment>
<organism evidence="7 8">
    <name type="scientific">Paramuricea clavata</name>
    <name type="common">Red gorgonian</name>
    <name type="synonym">Violescent sea-whip</name>
    <dbReference type="NCBI Taxonomy" id="317549"/>
    <lineage>
        <taxon>Eukaryota</taxon>
        <taxon>Metazoa</taxon>
        <taxon>Cnidaria</taxon>
        <taxon>Anthozoa</taxon>
        <taxon>Octocorallia</taxon>
        <taxon>Malacalcyonacea</taxon>
        <taxon>Plexauridae</taxon>
        <taxon>Paramuricea</taxon>
    </lineage>
</organism>
<sequence>MLLKSLKESLYTNLSVYLSVPLLADYFQQCTKTPIEENVTLKGGIGAGTFKKMGKVTEMKSCIHLCCKEMSCDVAFMSAQNCYAVECVSDDECESTTTDTSDVQVLIAHVKKVAKKSSNTTLDVLANPGLLAKKSPLATGANPAMAGMAGQCKAGKIFKEVTLHGGINAGTYKDMGMVNNGMPECQKKCCGFSACDLAFLLGGRCYLVGCADEKSCQMNKAKPSVYTPTISYVTRWNTEGVKHTVHFESPGDSIQFTCPRMTPLTKVTLKGGLKAGDFTDVGKVGKLSDCYDICCRSKKCDLAFMLGQNCFSVKCYNKDLCRTIPAQPSIFNPQIAYVASRDKISLSTAIEDKIQGNDVQTVTHVTCPKGHVVNKVTLSGGLNAGKYRDHGKVQDIQQCRRICCEIPKCNVAFMISENCFSVECKTELGCRTQPAVSSQYHPRISYVRFIGSPNIIGVFNDMNDTVKNSTKSLDDLLNASAAKQPVNSKITPKPLGTKEDDLPQIPPPKSKAAHQKPKITVPPPKPNILLMNGDTTDLASALQSSKPATPKPQKNQTALKNQLKNVKAGQAMSLQMVNGELKLTSTQDGKTNGKENENKANLKPAPNQQKTQGSSEKNNCKAVKHIKDVTLSGGKGAGTFTEHGQVDSMDKCVDFCCKEKKCNLVLLLGKACYSVACKDKKSCATSPAPPSNFVPQLAIVRPMETNVKKVQRPAIPETPKSLKCNYKPTTNDKKLIKGRKAGTFKLAKDIHSMKNCMAKCCDESMCDLAYLERGKCFTVTCNSPDSCATAMVKDDEESSLMAFTSPVEKPSVKETEVNMEENEATPSKDSHCKTMKITRNTKLSGAKLTDMGEVDRLDTCIAHCCRKDSCDVAYMEEQKCYTVQCQDGLQCQSFRKPADKDKNTYIAYMRRTVDDAEKERDWVIVYVIVGSLVCASGLSGIIWASCICIKRNRLRNKRRLIDDASEEEEEEMIPKQYARYNNPVPRRYR</sequence>
<dbReference type="GO" id="GO:0031410">
    <property type="term" value="C:cytoplasmic vesicle"/>
    <property type="evidence" value="ECO:0007669"/>
    <property type="project" value="TreeGrafter"/>
</dbReference>
<feature type="region of interest" description="Disordered" evidence="5">
    <location>
        <begin position="967"/>
        <end position="989"/>
    </location>
</feature>
<evidence type="ECO:0000256" key="2">
    <source>
        <dbReference type="ARBA" id="ARBA00022729"/>
    </source>
</evidence>
<keyword evidence="3 6" id="KW-0472">Membrane</keyword>
<feature type="compositionally biased region" description="Polar residues" evidence="5">
    <location>
        <begin position="606"/>
        <end position="617"/>
    </location>
</feature>
<keyword evidence="6" id="KW-1133">Transmembrane helix</keyword>
<dbReference type="AlphaFoldDB" id="A0A7D9DD91"/>
<evidence type="ECO:0000256" key="6">
    <source>
        <dbReference type="SAM" id="Phobius"/>
    </source>
</evidence>
<accession>A0A7D9DD91</accession>
<dbReference type="EMBL" id="CACRXK020000551">
    <property type="protein sequence ID" value="CAB3982892.1"/>
    <property type="molecule type" value="Genomic_DNA"/>
</dbReference>
<dbReference type="InterPro" id="IPR011106">
    <property type="entry name" value="MANSC_N"/>
</dbReference>
<comment type="subcellular location">
    <subcellularLocation>
        <location evidence="1">Membrane</location>
    </subcellularLocation>
</comment>
<dbReference type="GO" id="GO:0016020">
    <property type="term" value="C:membrane"/>
    <property type="evidence" value="ECO:0007669"/>
    <property type="project" value="UniProtKB-SubCell"/>
</dbReference>
<evidence type="ECO:0000256" key="5">
    <source>
        <dbReference type="SAM" id="MobiDB-lite"/>
    </source>
</evidence>
<feature type="region of interest" description="Disordered" evidence="5">
    <location>
        <begin position="584"/>
        <end position="619"/>
    </location>
</feature>
<dbReference type="Proteomes" id="UP001152795">
    <property type="component" value="Unassembled WGS sequence"/>
</dbReference>
<dbReference type="PANTHER" id="PTHR46182">
    <property type="entry name" value="FI19480P1"/>
    <property type="match status" value="1"/>
</dbReference>
<dbReference type="InterPro" id="IPR013980">
    <property type="entry name" value="MANSC_dom"/>
</dbReference>
<gene>
    <name evidence="7" type="ORF">PACLA_8A010945</name>
</gene>
<dbReference type="GO" id="GO:0001764">
    <property type="term" value="P:neuron migration"/>
    <property type="evidence" value="ECO:0007669"/>
    <property type="project" value="TreeGrafter"/>
</dbReference>
<keyword evidence="2" id="KW-0732">Signal</keyword>
<feature type="transmembrane region" description="Helical" evidence="6">
    <location>
        <begin position="922"/>
        <end position="949"/>
    </location>
</feature>
<keyword evidence="8" id="KW-1185">Reference proteome</keyword>
<dbReference type="OrthoDB" id="536372at2759"/>
<evidence type="ECO:0000256" key="1">
    <source>
        <dbReference type="ARBA" id="ARBA00004370"/>
    </source>
</evidence>
<keyword evidence="6" id="KW-0812">Transmembrane</keyword>